<protein>
    <submittedName>
        <fullName evidence="1">Uncharacterized protein</fullName>
    </submittedName>
</protein>
<reference evidence="1" key="1">
    <citation type="submission" date="2009-11" db="EMBL/GenBank/DDBJ databases">
        <authorList>
            <consortium name="US DOE Joint Genome Institute (JGI-PGF)"/>
            <person name="Ottilar R."/>
            <person name="Schmutz J."/>
            <person name="Salamov A."/>
            <person name="Cheng J.F."/>
            <person name="Lucas S."/>
            <person name="Pitluck S."/>
            <person name="Gundlach H."/>
            <person name="Guo Y."/>
            <person name="Haberer G."/>
            <person name="Nasrallah J."/>
            <person name="Mayer K.F.X."/>
            <person name="van de Peer Y."/>
            <person name="Weigel D."/>
            <person name="Grigoriev I.V."/>
        </authorList>
    </citation>
    <scope>NUCLEOTIDE SEQUENCE</scope>
    <source>
        <strain evidence="1">Nigerian</strain>
    </source>
</reference>
<sequence>MLIKPSRLGRKQERPFDYNGYYKLGHSYQCWNRGQTWRRKLQRSNRKFRAQRMRRVYRRNRNWHYRRFGRHTTVIKILL</sequence>
<evidence type="ECO:0000313" key="1">
    <source>
        <dbReference type="EMBL" id="OCA13715.1"/>
    </source>
</evidence>
<dbReference type="EMBL" id="KV464721">
    <property type="protein sequence ID" value="OCA13715.1"/>
    <property type="molecule type" value="Genomic_DNA"/>
</dbReference>
<dbReference type="AlphaFoldDB" id="A0A1B8XSS4"/>
<organism evidence="1">
    <name type="scientific">Xenopus tropicalis</name>
    <name type="common">Western clawed frog</name>
    <name type="synonym">Silurana tropicalis</name>
    <dbReference type="NCBI Taxonomy" id="8364"/>
    <lineage>
        <taxon>Eukaryota</taxon>
        <taxon>Metazoa</taxon>
        <taxon>Chordata</taxon>
        <taxon>Craniata</taxon>
        <taxon>Vertebrata</taxon>
        <taxon>Euteleostomi</taxon>
        <taxon>Amphibia</taxon>
        <taxon>Batrachia</taxon>
        <taxon>Anura</taxon>
        <taxon>Pipoidea</taxon>
        <taxon>Pipidae</taxon>
        <taxon>Xenopodinae</taxon>
        <taxon>Xenopus</taxon>
        <taxon>Silurana</taxon>
    </lineage>
</organism>
<gene>
    <name evidence="1" type="ORF">XENTR_v90029787mg</name>
</gene>
<name>A0A1B8XSS4_XENTR</name>
<accession>A0A1B8XSS4</accession>
<proteinExistence type="predicted"/>
<reference evidence="1" key="2">
    <citation type="journal article" date="2010" name="Science">
        <title>The genome of the Western clawed frog Xenopus tropicalis.</title>
        <authorList>
            <person name="Hellsten U."/>
            <person name="Harland R.M."/>
            <person name="Gilchrist M.J."/>
            <person name="Hendrix D."/>
            <person name="Jurka J."/>
            <person name="Kapitonov V."/>
            <person name="Ovcharenko I."/>
            <person name="Putnam N.H."/>
            <person name="Shu S."/>
            <person name="Taher L."/>
            <person name="Blitz I.L."/>
            <person name="Blumberg B."/>
            <person name="Dichmann D.S."/>
            <person name="Dubchak I."/>
            <person name="Amaya E."/>
            <person name="Detter J.C."/>
            <person name="Fletcher R."/>
            <person name="Gerhard D.S."/>
            <person name="Goodstein D."/>
            <person name="Graves T."/>
            <person name="Grigoriev I.V."/>
            <person name="Grimwood J."/>
            <person name="Kawashima T."/>
            <person name="Lindquist E."/>
            <person name="Lucas S.M."/>
            <person name="Mead P.E."/>
            <person name="Mitros T."/>
            <person name="Ogino H."/>
            <person name="Ohta Y."/>
            <person name="Poliakov A.V."/>
            <person name="Pollet N."/>
            <person name="Robert J."/>
            <person name="Salamov A."/>
            <person name="Sater A.K."/>
            <person name="Schmutz J."/>
            <person name="Terry A."/>
            <person name="Vize P.D."/>
            <person name="Warren W.C."/>
            <person name="Wells D."/>
            <person name="Wills A."/>
            <person name="Wilson R.K."/>
            <person name="Zimmerman L.B."/>
            <person name="Zorn A.M."/>
            <person name="Grainger R."/>
            <person name="Grammer T."/>
            <person name="Khokha M.K."/>
            <person name="Richardson P.M."/>
            <person name="Rokhsar D.S."/>
        </authorList>
    </citation>
    <scope>NUCLEOTIDE SEQUENCE [LARGE SCALE GENOMIC DNA]</scope>
    <source>
        <strain evidence="1">Nigerian</strain>
    </source>
</reference>
<reference evidence="1" key="3">
    <citation type="submission" date="2016-05" db="EMBL/GenBank/DDBJ databases">
        <title>WGS assembly of Xenopus tropicalis.</title>
        <authorList>
            <person name="Sessions A."/>
            <person name="Jenkins J."/>
            <person name="Mitros T."/>
            <person name="Lyons J.T."/>
            <person name="Dichmann D.S."/>
            <person name="Robert J."/>
            <person name="Harland R.M."/>
            <person name="Rokhsar D.S."/>
        </authorList>
    </citation>
    <scope>NUCLEOTIDE SEQUENCE</scope>
    <source>
        <strain evidence="1">Nigerian</strain>
    </source>
</reference>